<organism evidence="2 3">
    <name type="scientific">Zemynaea arenosa</name>
    <dbReference type="NCBI Taxonomy" id="2561931"/>
    <lineage>
        <taxon>Bacteria</taxon>
        <taxon>Pseudomonadati</taxon>
        <taxon>Pseudomonadota</taxon>
        <taxon>Betaproteobacteria</taxon>
        <taxon>Burkholderiales</taxon>
        <taxon>Oxalobacteraceae</taxon>
        <taxon>Telluria group</taxon>
        <taxon>Zemynaea</taxon>
    </lineage>
</organism>
<sequence length="193" mass="21202">MHRSLLLAPLFVATHAGAASLPAPMVDGDCAEFRPLGARMIALSPQVQLFVYEDEHYVWMCYTLPPGSMGQLDMVLATPALPAALNLHVSAQLGEWPAGRPELVPKNAESDAWWQVQGWTANTLHVNGMDTSGQQPRYRWKETPGRELQLSKARFGHGTWTVSMTIYGIGDGHGRRADLHFPAQGSVYSLPVK</sequence>
<dbReference type="Proteomes" id="UP000298438">
    <property type="component" value="Unassembled WGS sequence"/>
</dbReference>
<keyword evidence="3" id="KW-1185">Reference proteome</keyword>
<dbReference type="AlphaFoldDB" id="A0A4Y9SHW8"/>
<name>A0A4Y9SHW8_9BURK</name>
<dbReference type="RefSeq" id="WP_135207197.1">
    <property type="nucleotide sequence ID" value="NZ_SPVF01000135.1"/>
</dbReference>
<proteinExistence type="predicted"/>
<gene>
    <name evidence="2" type="ORF">E4L96_10635</name>
</gene>
<dbReference type="OrthoDB" id="7059465at2"/>
<comment type="caution">
    <text evidence="2">The sequence shown here is derived from an EMBL/GenBank/DDBJ whole genome shotgun (WGS) entry which is preliminary data.</text>
</comment>
<keyword evidence="1" id="KW-0732">Signal</keyword>
<feature type="chain" id="PRO_5021388855" evidence="1">
    <location>
        <begin position="19"/>
        <end position="193"/>
    </location>
</feature>
<dbReference type="EMBL" id="SPVF01000135">
    <property type="protein sequence ID" value="TFW20170.1"/>
    <property type="molecule type" value="Genomic_DNA"/>
</dbReference>
<evidence type="ECO:0000256" key="1">
    <source>
        <dbReference type="SAM" id="SignalP"/>
    </source>
</evidence>
<protein>
    <submittedName>
        <fullName evidence="2">Uncharacterized protein</fullName>
    </submittedName>
</protein>
<evidence type="ECO:0000313" key="3">
    <source>
        <dbReference type="Proteomes" id="UP000298438"/>
    </source>
</evidence>
<accession>A0A4Y9SHW8</accession>
<reference evidence="2 3" key="1">
    <citation type="submission" date="2019-03" db="EMBL/GenBank/DDBJ databases">
        <title>Draft Genome Sequence of Massilia arenosa sp. nov., a Novel Massilia Species Isolated from a Sandy-loam Maize Soil.</title>
        <authorList>
            <person name="Raths R."/>
            <person name="Peta V."/>
            <person name="Bucking H."/>
        </authorList>
    </citation>
    <scope>NUCLEOTIDE SEQUENCE [LARGE SCALE GENOMIC DNA]</scope>
    <source>
        <strain evidence="2 3">MC02</strain>
    </source>
</reference>
<feature type="signal peptide" evidence="1">
    <location>
        <begin position="1"/>
        <end position="18"/>
    </location>
</feature>
<evidence type="ECO:0000313" key="2">
    <source>
        <dbReference type="EMBL" id="TFW20170.1"/>
    </source>
</evidence>